<dbReference type="Pfam" id="PF19567">
    <property type="entry name" value="CpsB_CapC"/>
    <property type="match status" value="1"/>
</dbReference>
<proteinExistence type="inferred from homology"/>
<name>A0ABR9B3L3_9BACL</name>
<dbReference type="EMBL" id="JACYTN010000018">
    <property type="protein sequence ID" value="MBD8500075.1"/>
    <property type="molecule type" value="Genomic_DNA"/>
</dbReference>
<dbReference type="RefSeq" id="WP_192026394.1">
    <property type="nucleotide sequence ID" value="NZ_JACYTN010000018.1"/>
</dbReference>
<reference evidence="6 7" key="1">
    <citation type="submission" date="2020-09" db="EMBL/GenBank/DDBJ databases">
        <title>Paenibacillus sp. CAU 1523 isolated from sand of Haeundae Beach.</title>
        <authorList>
            <person name="Kim W."/>
        </authorList>
    </citation>
    <scope>NUCLEOTIDE SEQUENCE [LARGE SCALE GENOMIC DNA]</scope>
    <source>
        <strain evidence="6 7">CAU 1523</strain>
    </source>
</reference>
<comment type="catalytic activity">
    <reaction evidence="4 5">
        <text>O-phospho-L-tyrosyl-[protein] + H2O = L-tyrosyl-[protein] + phosphate</text>
        <dbReference type="Rhea" id="RHEA:10684"/>
        <dbReference type="Rhea" id="RHEA-COMP:10136"/>
        <dbReference type="Rhea" id="RHEA-COMP:20101"/>
        <dbReference type="ChEBI" id="CHEBI:15377"/>
        <dbReference type="ChEBI" id="CHEBI:43474"/>
        <dbReference type="ChEBI" id="CHEBI:46858"/>
        <dbReference type="ChEBI" id="CHEBI:61978"/>
        <dbReference type="EC" id="3.1.3.48"/>
    </reaction>
</comment>
<keyword evidence="2 5" id="KW-0378">Hydrolase</keyword>
<accession>A0ABR9B3L3</accession>
<comment type="caution">
    <text evidence="6">The sequence shown here is derived from an EMBL/GenBank/DDBJ whole genome shotgun (WGS) entry which is preliminary data.</text>
</comment>
<organism evidence="6 7">
    <name type="scientific">Paenibacillus arenosi</name>
    <dbReference type="NCBI Taxonomy" id="2774142"/>
    <lineage>
        <taxon>Bacteria</taxon>
        <taxon>Bacillati</taxon>
        <taxon>Bacillota</taxon>
        <taxon>Bacilli</taxon>
        <taxon>Bacillales</taxon>
        <taxon>Paenibacillaceae</taxon>
        <taxon>Paenibacillus</taxon>
    </lineage>
</organism>
<evidence type="ECO:0000256" key="2">
    <source>
        <dbReference type="ARBA" id="ARBA00022801"/>
    </source>
</evidence>
<comment type="similarity">
    <text evidence="1 5">Belongs to the metallo-dependent hydrolases superfamily. CpsB/CapC family.</text>
</comment>
<sequence>MIDIHTHILPCLDDGAPSLEVAVLMARIAYAQGIRAMIATPHHRNGRYRNEADVIHLATARLNEELQQQGVDVKVYAGQEIQMYDRLLLDWMEGNTLLSLHHSKYILIELPATHIPSSCRDLFYELRLLGHVPIIAHPERNAGVMQDLAQLGELVREGALCQVTASSLTGRFGSKIRKLAWKLCKQNLIHLIASDCHNCRSRPPDLAKSYQQIEEVLGEHYVQSYRLNASNVLQDKDIAVQEPVLSSSIWRMSRY</sequence>
<evidence type="ECO:0000256" key="1">
    <source>
        <dbReference type="ARBA" id="ARBA00005750"/>
    </source>
</evidence>
<evidence type="ECO:0000256" key="4">
    <source>
        <dbReference type="ARBA" id="ARBA00051722"/>
    </source>
</evidence>
<dbReference type="InterPro" id="IPR016667">
    <property type="entry name" value="Caps_polysacc_synth_CpsB/CapC"/>
</dbReference>
<dbReference type="PANTHER" id="PTHR39181:SF1">
    <property type="entry name" value="TYROSINE-PROTEIN PHOSPHATASE YWQE"/>
    <property type="match status" value="1"/>
</dbReference>
<gene>
    <name evidence="6" type="ORF">IFO66_17430</name>
</gene>
<dbReference type="Gene3D" id="3.20.20.140">
    <property type="entry name" value="Metal-dependent hydrolases"/>
    <property type="match status" value="1"/>
</dbReference>
<dbReference type="PANTHER" id="PTHR39181">
    <property type="entry name" value="TYROSINE-PROTEIN PHOSPHATASE YWQE"/>
    <property type="match status" value="1"/>
</dbReference>
<dbReference type="PIRSF" id="PIRSF016557">
    <property type="entry name" value="Caps_synth_CpsB"/>
    <property type="match status" value="1"/>
</dbReference>
<keyword evidence="7" id="KW-1185">Reference proteome</keyword>
<dbReference type="Proteomes" id="UP000634529">
    <property type="component" value="Unassembled WGS sequence"/>
</dbReference>
<dbReference type="EC" id="3.1.3.48" evidence="5"/>
<dbReference type="SUPFAM" id="SSF89550">
    <property type="entry name" value="PHP domain-like"/>
    <property type="match status" value="1"/>
</dbReference>
<evidence type="ECO:0000256" key="5">
    <source>
        <dbReference type="PIRNR" id="PIRNR016557"/>
    </source>
</evidence>
<evidence type="ECO:0000313" key="7">
    <source>
        <dbReference type="Proteomes" id="UP000634529"/>
    </source>
</evidence>
<keyword evidence="3 5" id="KW-0904">Protein phosphatase</keyword>
<protein>
    <recommendedName>
        <fullName evidence="5">Tyrosine-protein phosphatase</fullName>
        <ecNumber evidence="5">3.1.3.48</ecNumber>
    </recommendedName>
</protein>
<dbReference type="InterPro" id="IPR016195">
    <property type="entry name" value="Pol/histidinol_Pase-like"/>
</dbReference>
<evidence type="ECO:0000256" key="3">
    <source>
        <dbReference type="ARBA" id="ARBA00022912"/>
    </source>
</evidence>
<evidence type="ECO:0000313" key="6">
    <source>
        <dbReference type="EMBL" id="MBD8500075.1"/>
    </source>
</evidence>